<keyword evidence="4 5" id="KW-0472">Membrane</keyword>
<reference evidence="7" key="1">
    <citation type="submission" date="2021-02" db="EMBL/GenBank/DDBJ databases">
        <authorList>
            <person name="Nowell W R."/>
        </authorList>
    </citation>
    <scope>NUCLEOTIDE SEQUENCE</scope>
</reference>
<dbReference type="Gene3D" id="1.20.1070.10">
    <property type="entry name" value="Rhodopsin 7-helix transmembrane proteins"/>
    <property type="match status" value="1"/>
</dbReference>
<evidence type="ECO:0000259" key="6">
    <source>
        <dbReference type="PROSITE" id="PS50262"/>
    </source>
</evidence>
<dbReference type="Proteomes" id="UP000681722">
    <property type="component" value="Unassembled WGS sequence"/>
</dbReference>
<feature type="transmembrane region" description="Helical" evidence="5">
    <location>
        <begin position="172"/>
        <end position="193"/>
    </location>
</feature>
<evidence type="ECO:0000313" key="8">
    <source>
        <dbReference type="EMBL" id="CAF3745213.1"/>
    </source>
</evidence>
<name>A0A814EPI6_9BILA</name>
<keyword evidence="3 5" id="KW-1133">Transmembrane helix</keyword>
<dbReference type="OrthoDB" id="10038263at2759"/>
<feature type="domain" description="G-protein coupled receptors family 1 profile" evidence="6">
    <location>
        <begin position="43"/>
        <end position="326"/>
    </location>
</feature>
<organism evidence="7 9">
    <name type="scientific">Didymodactylos carnosus</name>
    <dbReference type="NCBI Taxonomy" id="1234261"/>
    <lineage>
        <taxon>Eukaryota</taxon>
        <taxon>Metazoa</taxon>
        <taxon>Spiralia</taxon>
        <taxon>Gnathifera</taxon>
        <taxon>Rotifera</taxon>
        <taxon>Eurotatoria</taxon>
        <taxon>Bdelloidea</taxon>
        <taxon>Philodinida</taxon>
        <taxon>Philodinidae</taxon>
        <taxon>Didymodactylos</taxon>
    </lineage>
</organism>
<dbReference type="Proteomes" id="UP000663829">
    <property type="component" value="Unassembled WGS sequence"/>
</dbReference>
<evidence type="ECO:0000256" key="5">
    <source>
        <dbReference type="SAM" id="Phobius"/>
    </source>
</evidence>
<comment type="caution">
    <text evidence="7">The sequence shown here is derived from an EMBL/GenBank/DDBJ whole genome shotgun (WGS) entry which is preliminary data.</text>
</comment>
<gene>
    <name evidence="7" type="ORF">GPM918_LOCUS12298</name>
    <name evidence="8" type="ORF">SRO942_LOCUS12299</name>
</gene>
<keyword evidence="9" id="KW-1185">Reference proteome</keyword>
<accession>A0A814EPI6</accession>
<protein>
    <recommendedName>
        <fullName evidence="6">G-protein coupled receptors family 1 profile domain-containing protein</fullName>
    </recommendedName>
</protein>
<proteinExistence type="predicted"/>
<dbReference type="EMBL" id="CAJNOQ010002672">
    <property type="protein sequence ID" value="CAF0972209.1"/>
    <property type="molecule type" value="Genomic_DNA"/>
</dbReference>
<feature type="transmembrane region" description="Helical" evidence="5">
    <location>
        <begin position="56"/>
        <end position="75"/>
    </location>
</feature>
<keyword evidence="2 5" id="KW-0812">Transmembrane</keyword>
<feature type="transmembrane region" description="Helical" evidence="5">
    <location>
        <begin position="310"/>
        <end position="333"/>
    </location>
</feature>
<evidence type="ECO:0000256" key="4">
    <source>
        <dbReference type="ARBA" id="ARBA00023136"/>
    </source>
</evidence>
<feature type="transmembrane region" description="Helical" evidence="5">
    <location>
        <begin position="30"/>
        <end position="49"/>
    </location>
</feature>
<evidence type="ECO:0000256" key="1">
    <source>
        <dbReference type="ARBA" id="ARBA00004370"/>
    </source>
</evidence>
<dbReference type="InterPro" id="IPR017452">
    <property type="entry name" value="GPCR_Rhodpsn_7TM"/>
</dbReference>
<feature type="transmembrane region" description="Helical" evidence="5">
    <location>
        <begin position="267"/>
        <end position="290"/>
    </location>
</feature>
<dbReference type="PROSITE" id="PS50262">
    <property type="entry name" value="G_PROTEIN_RECEP_F1_2"/>
    <property type="match status" value="1"/>
</dbReference>
<evidence type="ECO:0000313" key="9">
    <source>
        <dbReference type="Proteomes" id="UP000663829"/>
    </source>
</evidence>
<sequence>MSIIISTNSTVEIVSRYIIKLNTISNRMNIYVNLLFLIFGNIGNLLKIFFFLQKPLRLCSCSVYIIAATITYFFLLNNIPVTRFLANIQSSSNTTKSISQINIGWYDSRIVLLHIDNIPMSIISPALYCKLRMYIQMLSTNLALNFVLLASINRYCLSSRVEKIRKYGQIYLQYRLILFTTIAWSLLSLHHFFNSNIEMINQRSTCLPKYLKYFIILSITYTVIMPMLMITFGLLTLSNVRNITKNKNLLQKHCLNQRIEYQLTWMILLEILLTVLGCLPHSLYAFYAIITRNQSKTIEQITFENMIDQISRMFGYIECSFGFYIYIFSLSTLRKRFINLLKTKLTCSIFTDHHHRNNITIKYLRRTLIVR</sequence>
<comment type="subcellular location">
    <subcellularLocation>
        <location evidence="1">Membrane</location>
    </subcellularLocation>
</comment>
<evidence type="ECO:0000256" key="2">
    <source>
        <dbReference type="ARBA" id="ARBA00022692"/>
    </source>
</evidence>
<evidence type="ECO:0000313" key="7">
    <source>
        <dbReference type="EMBL" id="CAF0972209.1"/>
    </source>
</evidence>
<feature type="transmembrane region" description="Helical" evidence="5">
    <location>
        <begin position="213"/>
        <end position="237"/>
    </location>
</feature>
<dbReference type="EMBL" id="CAJOBC010002672">
    <property type="protein sequence ID" value="CAF3745213.1"/>
    <property type="molecule type" value="Genomic_DNA"/>
</dbReference>
<dbReference type="GO" id="GO:0016020">
    <property type="term" value="C:membrane"/>
    <property type="evidence" value="ECO:0007669"/>
    <property type="project" value="UniProtKB-SubCell"/>
</dbReference>
<dbReference type="AlphaFoldDB" id="A0A814EPI6"/>
<dbReference type="SUPFAM" id="SSF81321">
    <property type="entry name" value="Family A G protein-coupled receptor-like"/>
    <property type="match status" value="1"/>
</dbReference>
<evidence type="ECO:0000256" key="3">
    <source>
        <dbReference type="ARBA" id="ARBA00022989"/>
    </source>
</evidence>